<dbReference type="Proteomes" id="UP000740926">
    <property type="component" value="Unassembled WGS sequence"/>
</dbReference>
<protein>
    <submittedName>
        <fullName evidence="2">Uncharacterized protein</fullName>
    </submittedName>
</protein>
<accession>A0A9P7BZB5</accession>
<sequence>MSKEQQGDQAEPPDQTIADKTAKGGKMVAAPTAQAAAEEVWLRNLTLSPTRFLRGRFAVEDAAAGGRP</sequence>
<dbReference type="EMBL" id="JAANIU010017387">
    <property type="protein sequence ID" value="KAG1526863.1"/>
    <property type="molecule type" value="Genomic_DNA"/>
</dbReference>
<organism evidence="2 3">
    <name type="scientific">Rhizopus delemar</name>
    <dbReference type="NCBI Taxonomy" id="936053"/>
    <lineage>
        <taxon>Eukaryota</taxon>
        <taxon>Fungi</taxon>
        <taxon>Fungi incertae sedis</taxon>
        <taxon>Mucoromycota</taxon>
        <taxon>Mucoromycotina</taxon>
        <taxon>Mucoromycetes</taxon>
        <taxon>Mucorales</taxon>
        <taxon>Mucorineae</taxon>
        <taxon>Rhizopodaceae</taxon>
        <taxon>Rhizopus</taxon>
    </lineage>
</organism>
<evidence type="ECO:0000313" key="3">
    <source>
        <dbReference type="Proteomes" id="UP000740926"/>
    </source>
</evidence>
<evidence type="ECO:0000256" key="1">
    <source>
        <dbReference type="SAM" id="MobiDB-lite"/>
    </source>
</evidence>
<comment type="caution">
    <text evidence="2">The sequence shown here is derived from an EMBL/GenBank/DDBJ whole genome shotgun (WGS) entry which is preliminary data.</text>
</comment>
<proteinExistence type="predicted"/>
<name>A0A9P7BZB5_9FUNG</name>
<dbReference type="AlphaFoldDB" id="A0A9P7BZB5"/>
<feature type="region of interest" description="Disordered" evidence="1">
    <location>
        <begin position="1"/>
        <end position="30"/>
    </location>
</feature>
<reference evidence="2 3" key="1">
    <citation type="journal article" date="2020" name="Microb. Genom.">
        <title>Genetic diversity of clinical and environmental Mucorales isolates obtained from an investigation of mucormycosis cases among solid organ transplant recipients.</title>
        <authorList>
            <person name="Nguyen M.H."/>
            <person name="Kaul D."/>
            <person name="Muto C."/>
            <person name="Cheng S.J."/>
            <person name="Richter R.A."/>
            <person name="Bruno V.M."/>
            <person name="Liu G."/>
            <person name="Beyhan S."/>
            <person name="Sundermann A.J."/>
            <person name="Mounaud S."/>
            <person name="Pasculle A.W."/>
            <person name="Nierman W.C."/>
            <person name="Driscoll E."/>
            <person name="Cumbie R."/>
            <person name="Clancy C.J."/>
            <person name="Dupont C.L."/>
        </authorList>
    </citation>
    <scope>NUCLEOTIDE SEQUENCE [LARGE SCALE GENOMIC DNA]</scope>
    <source>
        <strain evidence="2 3">GL24</strain>
    </source>
</reference>
<keyword evidence="3" id="KW-1185">Reference proteome</keyword>
<evidence type="ECO:0000313" key="2">
    <source>
        <dbReference type="EMBL" id="KAG1526863.1"/>
    </source>
</evidence>
<gene>
    <name evidence="2" type="ORF">G6F50_018354</name>
</gene>